<evidence type="ECO:0000313" key="1">
    <source>
        <dbReference type="EMBL" id="KAF0918159.1"/>
    </source>
</evidence>
<organism evidence="1 2">
    <name type="scientific">Oryza meyeriana var. granulata</name>
    <dbReference type="NCBI Taxonomy" id="110450"/>
    <lineage>
        <taxon>Eukaryota</taxon>
        <taxon>Viridiplantae</taxon>
        <taxon>Streptophyta</taxon>
        <taxon>Embryophyta</taxon>
        <taxon>Tracheophyta</taxon>
        <taxon>Spermatophyta</taxon>
        <taxon>Magnoliopsida</taxon>
        <taxon>Liliopsida</taxon>
        <taxon>Poales</taxon>
        <taxon>Poaceae</taxon>
        <taxon>BOP clade</taxon>
        <taxon>Oryzoideae</taxon>
        <taxon>Oryzeae</taxon>
        <taxon>Oryzinae</taxon>
        <taxon>Oryza</taxon>
        <taxon>Oryza meyeriana</taxon>
    </lineage>
</organism>
<dbReference type="EMBL" id="SPHZ02000005">
    <property type="protein sequence ID" value="KAF0918159.1"/>
    <property type="molecule type" value="Genomic_DNA"/>
</dbReference>
<dbReference type="Proteomes" id="UP000479710">
    <property type="component" value="Unassembled WGS sequence"/>
</dbReference>
<name>A0A6G1E052_9ORYZ</name>
<keyword evidence="2" id="KW-1185">Reference proteome</keyword>
<proteinExistence type="predicted"/>
<sequence>MRRQPTLTSKLLGSHLNEEAANAYLSRRSEATANTHLDAARILSTIAGHPGFRVAKGPVHGTEENAALEQQKE</sequence>
<accession>A0A6G1E052</accession>
<protein>
    <submittedName>
        <fullName evidence="1">Uncharacterized protein</fullName>
    </submittedName>
</protein>
<gene>
    <name evidence="1" type="ORF">E2562_023098</name>
</gene>
<comment type="caution">
    <text evidence="1">The sequence shown here is derived from an EMBL/GenBank/DDBJ whole genome shotgun (WGS) entry which is preliminary data.</text>
</comment>
<dbReference type="AlphaFoldDB" id="A0A6G1E052"/>
<reference evidence="1 2" key="1">
    <citation type="submission" date="2019-11" db="EMBL/GenBank/DDBJ databases">
        <title>Whole genome sequence of Oryza granulata.</title>
        <authorList>
            <person name="Li W."/>
        </authorList>
    </citation>
    <scope>NUCLEOTIDE SEQUENCE [LARGE SCALE GENOMIC DNA]</scope>
    <source>
        <strain evidence="2">cv. Menghai</strain>
        <tissue evidence="1">Leaf</tissue>
    </source>
</reference>
<evidence type="ECO:0000313" key="2">
    <source>
        <dbReference type="Proteomes" id="UP000479710"/>
    </source>
</evidence>